<evidence type="ECO:0000313" key="2">
    <source>
        <dbReference type="EMBL" id="KNZ55586.1"/>
    </source>
</evidence>
<dbReference type="VEuPathDB" id="FungiDB:VP01_2641g1"/>
<evidence type="ECO:0000313" key="3">
    <source>
        <dbReference type="Proteomes" id="UP000037035"/>
    </source>
</evidence>
<accession>A0A0L6V482</accession>
<keyword evidence="3" id="KW-1185">Reference proteome</keyword>
<comment type="caution">
    <text evidence="2">The sequence shown here is derived from an EMBL/GenBank/DDBJ whole genome shotgun (WGS) entry which is preliminary data.</text>
</comment>
<name>A0A0L6V482_9BASI</name>
<reference evidence="2 3" key="1">
    <citation type="submission" date="2015-08" db="EMBL/GenBank/DDBJ databases">
        <title>Next Generation Sequencing and Analysis of the Genome of Puccinia sorghi L Schw, the Causal Agent of Maize Common Rust.</title>
        <authorList>
            <person name="Rochi L."/>
            <person name="Burguener G."/>
            <person name="Darino M."/>
            <person name="Turjanski A."/>
            <person name="Kreff E."/>
            <person name="Dieguez M.J."/>
            <person name="Sacco F."/>
        </authorList>
    </citation>
    <scope>NUCLEOTIDE SEQUENCE [LARGE SCALE GENOMIC DNA]</scope>
    <source>
        <strain evidence="2 3">RO10H11247</strain>
    </source>
</reference>
<dbReference type="Proteomes" id="UP000037035">
    <property type="component" value="Unassembled WGS sequence"/>
</dbReference>
<sequence length="142" mass="16808">MQTASRKSAREERKKRQRQDEHKKLFQTCIDSIMKKIPIMESWRSVKYLPLDLYPSMLLNSQKNHILPPTAIKVQSAYEKLQDFHPFREGYNVIRDMEEESSIIAVIEFTEFKNLSDSEIENLQLLSTFLNRSKKFLRPVSS</sequence>
<evidence type="ECO:0000256" key="1">
    <source>
        <dbReference type="SAM" id="MobiDB-lite"/>
    </source>
</evidence>
<dbReference type="EMBL" id="LAVV01007548">
    <property type="protein sequence ID" value="KNZ55586.1"/>
    <property type="molecule type" value="Genomic_DNA"/>
</dbReference>
<proteinExistence type="predicted"/>
<gene>
    <name evidence="2" type="ORF">VP01_2641g1</name>
</gene>
<dbReference type="AlphaFoldDB" id="A0A0L6V482"/>
<dbReference type="OrthoDB" id="10516872at2759"/>
<organism evidence="2 3">
    <name type="scientific">Puccinia sorghi</name>
    <dbReference type="NCBI Taxonomy" id="27349"/>
    <lineage>
        <taxon>Eukaryota</taxon>
        <taxon>Fungi</taxon>
        <taxon>Dikarya</taxon>
        <taxon>Basidiomycota</taxon>
        <taxon>Pucciniomycotina</taxon>
        <taxon>Pucciniomycetes</taxon>
        <taxon>Pucciniales</taxon>
        <taxon>Pucciniaceae</taxon>
        <taxon>Puccinia</taxon>
    </lineage>
</organism>
<feature type="region of interest" description="Disordered" evidence="1">
    <location>
        <begin position="1"/>
        <end position="22"/>
    </location>
</feature>
<protein>
    <submittedName>
        <fullName evidence="2">Uncharacterized protein</fullName>
    </submittedName>
</protein>
<feature type="compositionally biased region" description="Basic and acidic residues" evidence="1">
    <location>
        <begin position="8"/>
        <end position="22"/>
    </location>
</feature>